<keyword evidence="2" id="KW-1133">Transmembrane helix</keyword>
<evidence type="ECO:0008006" key="5">
    <source>
        <dbReference type="Google" id="ProtNLM"/>
    </source>
</evidence>
<feature type="compositionally biased region" description="Polar residues" evidence="1">
    <location>
        <begin position="266"/>
        <end position="287"/>
    </location>
</feature>
<keyword evidence="4" id="KW-1185">Reference proteome</keyword>
<feature type="transmembrane region" description="Helical" evidence="2">
    <location>
        <begin position="179"/>
        <end position="198"/>
    </location>
</feature>
<gene>
    <name evidence="3" type="ORF">RR46_08350</name>
</gene>
<evidence type="ECO:0000256" key="1">
    <source>
        <dbReference type="SAM" id="MobiDB-lite"/>
    </source>
</evidence>
<dbReference type="EMBL" id="KQ459605">
    <property type="protein sequence ID" value="KPI91924.1"/>
    <property type="molecule type" value="Genomic_DNA"/>
</dbReference>
<proteinExistence type="predicted"/>
<keyword evidence="2" id="KW-0812">Transmembrane</keyword>
<organism evidence="3 4">
    <name type="scientific">Papilio xuthus</name>
    <name type="common">Asian swallowtail butterfly</name>
    <dbReference type="NCBI Taxonomy" id="66420"/>
    <lineage>
        <taxon>Eukaryota</taxon>
        <taxon>Metazoa</taxon>
        <taxon>Ecdysozoa</taxon>
        <taxon>Arthropoda</taxon>
        <taxon>Hexapoda</taxon>
        <taxon>Insecta</taxon>
        <taxon>Pterygota</taxon>
        <taxon>Neoptera</taxon>
        <taxon>Endopterygota</taxon>
        <taxon>Lepidoptera</taxon>
        <taxon>Glossata</taxon>
        <taxon>Ditrysia</taxon>
        <taxon>Papilionoidea</taxon>
        <taxon>Papilionidae</taxon>
        <taxon>Papilioninae</taxon>
        <taxon>Papilio</taxon>
    </lineage>
</organism>
<evidence type="ECO:0000313" key="4">
    <source>
        <dbReference type="Proteomes" id="UP000053268"/>
    </source>
</evidence>
<sequence length="320" mass="35848">MSLPIFLRKVNSPGKLVALNVLNMNMDINRMLKTKFMLCTSNYNSKFVLKSRNLPKSAKNILCTVPSDIVSPSSDILPDQTMSRFTILLAVAGAASSQLTMDGVKCGQLTCLYEEYCSPETNRCAPCSAVCNKTHHNYDSGLCVKECQGYLLDLRYLRRNEYEPPNSNTDSAQRQAQTALIVSGVALAVLLLVLIIVCQRKITWRSIKQRFQPPKNQIKHFPGDLTHHNAHADFPRPKHELKLEIRNPEPAKRTAQPLNVKDLETRTSQTDKSQGATTPKTVSTAISNRHPAEDTTLDFSYDNMAMNVNPPEQPESTNRF</sequence>
<name>A0A194PGU2_PAPXU</name>
<protein>
    <recommendedName>
        <fullName evidence="5">Protein grindelwald</fullName>
    </recommendedName>
</protein>
<reference evidence="3 4" key="1">
    <citation type="journal article" date="2015" name="Nat. Commun.">
        <title>Outbred genome sequencing and CRISPR/Cas9 gene editing in butterflies.</title>
        <authorList>
            <person name="Li X."/>
            <person name="Fan D."/>
            <person name="Zhang W."/>
            <person name="Liu G."/>
            <person name="Zhang L."/>
            <person name="Zhao L."/>
            <person name="Fang X."/>
            <person name="Chen L."/>
            <person name="Dong Y."/>
            <person name="Chen Y."/>
            <person name="Ding Y."/>
            <person name="Zhao R."/>
            <person name="Feng M."/>
            <person name="Zhu Y."/>
            <person name="Feng Y."/>
            <person name="Jiang X."/>
            <person name="Zhu D."/>
            <person name="Xiang H."/>
            <person name="Feng X."/>
            <person name="Li S."/>
            <person name="Wang J."/>
            <person name="Zhang G."/>
            <person name="Kronforst M.R."/>
            <person name="Wang W."/>
        </authorList>
    </citation>
    <scope>NUCLEOTIDE SEQUENCE [LARGE SCALE GENOMIC DNA]</scope>
    <source>
        <strain evidence="3">Ya'a_city_454_Px</strain>
        <tissue evidence="3">Whole body</tissue>
    </source>
</reference>
<evidence type="ECO:0000313" key="3">
    <source>
        <dbReference type="EMBL" id="KPI91924.1"/>
    </source>
</evidence>
<accession>A0A194PGU2</accession>
<dbReference type="Proteomes" id="UP000053268">
    <property type="component" value="Unassembled WGS sequence"/>
</dbReference>
<dbReference type="AlphaFoldDB" id="A0A194PGU2"/>
<feature type="region of interest" description="Disordered" evidence="1">
    <location>
        <begin position="247"/>
        <end position="294"/>
    </location>
</feature>
<evidence type="ECO:0000256" key="2">
    <source>
        <dbReference type="SAM" id="Phobius"/>
    </source>
</evidence>
<keyword evidence="2" id="KW-0472">Membrane</keyword>